<feature type="transmembrane region" description="Helical" evidence="1">
    <location>
        <begin position="723"/>
        <end position="741"/>
    </location>
</feature>
<name>A0A2W4VQC1_9CYAN</name>
<evidence type="ECO:0000313" key="3">
    <source>
        <dbReference type="EMBL" id="PZO11835.1"/>
    </source>
</evidence>
<dbReference type="AlphaFoldDB" id="A0A2W4VQC1"/>
<comment type="caution">
    <text evidence="3">The sequence shown here is derived from an EMBL/GenBank/DDBJ whole genome shotgun (WGS) entry which is preliminary data.</text>
</comment>
<organism evidence="3 4">
    <name type="scientific">Leptolyngbya foveolarum</name>
    <dbReference type="NCBI Taxonomy" id="47253"/>
    <lineage>
        <taxon>Bacteria</taxon>
        <taxon>Bacillati</taxon>
        <taxon>Cyanobacteriota</taxon>
        <taxon>Cyanophyceae</taxon>
        <taxon>Leptolyngbyales</taxon>
        <taxon>Leptolyngbyaceae</taxon>
        <taxon>Leptolyngbya group</taxon>
        <taxon>Leptolyngbya</taxon>
    </lineage>
</organism>
<feature type="transmembrane region" description="Helical" evidence="1">
    <location>
        <begin position="773"/>
        <end position="794"/>
    </location>
</feature>
<reference evidence="3 4" key="2">
    <citation type="submission" date="2018-06" db="EMBL/GenBank/DDBJ databases">
        <title>Metagenomic assembly of (sub)arctic Cyanobacteria and their associated microbiome from non-axenic cultures.</title>
        <authorList>
            <person name="Baurain D."/>
        </authorList>
    </citation>
    <scope>NUCLEOTIDE SEQUENCE [LARGE SCALE GENOMIC DNA]</scope>
    <source>
        <strain evidence="3">ULC129bin1</strain>
    </source>
</reference>
<dbReference type="Pfam" id="PF12770">
    <property type="entry name" value="CHAT"/>
    <property type="match status" value="1"/>
</dbReference>
<evidence type="ECO:0000313" key="4">
    <source>
        <dbReference type="Proteomes" id="UP000249354"/>
    </source>
</evidence>
<dbReference type="Pfam" id="PF05226">
    <property type="entry name" value="CHASE2"/>
    <property type="match status" value="1"/>
</dbReference>
<accession>A0A2W4VQC1</accession>
<feature type="transmembrane region" description="Helical" evidence="1">
    <location>
        <begin position="748"/>
        <end position="767"/>
    </location>
</feature>
<dbReference type="EMBL" id="QBMC01000168">
    <property type="protein sequence ID" value="PZO11835.1"/>
    <property type="molecule type" value="Genomic_DNA"/>
</dbReference>
<keyword evidence="1" id="KW-0812">Transmembrane</keyword>
<keyword evidence="1" id="KW-1133">Transmembrane helix</keyword>
<evidence type="ECO:0000256" key="1">
    <source>
        <dbReference type="SAM" id="Phobius"/>
    </source>
</evidence>
<protein>
    <submittedName>
        <fullName evidence="3">Sensor protein Chase2</fullName>
    </submittedName>
</protein>
<dbReference type="InterPro" id="IPR024983">
    <property type="entry name" value="CHAT_dom"/>
</dbReference>
<reference evidence="4" key="1">
    <citation type="submission" date="2018-04" db="EMBL/GenBank/DDBJ databases">
        <authorList>
            <person name="Cornet L."/>
        </authorList>
    </citation>
    <scope>NUCLEOTIDE SEQUENCE [LARGE SCALE GENOMIC DNA]</scope>
</reference>
<dbReference type="InterPro" id="IPR007890">
    <property type="entry name" value="CHASE2"/>
</dbReference>
<sequence>MVLKIGSGSLKMGYAAAVQIGAEGMTPQAETQARLSPAPDLPGLYRQWQQSYWKLGSAYRIKAHEGVTNVSMGSDVEHCRMLSRQLRDRVHNWLNEEAFRPIREKLLEQLSPPDRVRILLQTQDLLLQRLPWYELQFFDRYRHAEVGICSPDYQQVSYEGTRSSPVRILAVFGNGVGLDTQTDQQLLKSLNAEIHVLEEPSRETFNRHLWDNRGWDILFFAGHSRSDVSGPEGSGELFLNATDKLTIPQLKHALKKAIDRGLNTAIFNSCDGLGLAADLSDLHIPQVLVMREPVPDRVAHAFLQGFLESFAEGSSFYLAVREAREKLQGLEADYPCATWLPVIVQNMAETPPTWSSLQGKEEVVARHIEQRSRVSLHSHWARLRAGVGCSVAIATALILSRQIGLLERWELAAYDQLLRLRPAEAVDSRMLIITNTKADITQQTDIVGNSSLSEKTLSNLLDKLRVLAPEVVGLDIYRPQRAVDKNLQAQLRTTNNLVGICKIPDEKVDPEGILPSPEIAAADRRRVAANDFVESEDNVLRRQLVYLEPVPGFACPGDTFATVVASRYLEAAGNVAVTQDEKGRLYLGKSLFYTIGGSQRSFGGFHDLNVGGTQTLLNYRIAQEATGCGEFKETPADCITVSDFLNADISTLKESVAGRIVLIGTTDPAYRGEDSWLTPYTQARSVMKQVPGVFLQAQMVSAMVSAGLDGRRFLTSWAEWQEMVWIASWAIAGGLVGAYSHSRWSYRLWLRLLMAEGLLLLVCWLWLVDLGVWAPWVPGAIALPTAALATQATLKVTERRDSVA</sequence>
<proteinExistence type="predicted"/>
<evidence type="ECO:0000259" key="2">
    <source>
        <dbReference type="SMART" id="SM01080"/>
    </source>
</evidence>
<dbReference type="Proteomes" id="UP000249354">
    <property type="component" value="Unassembled WGS sequence"/>
</dbReference>
<gene>
    <name evidence="3" type="ORF">DCF25_18680</name>
</gene>
<keyword evidence="1" id="KW-0472">Membrane</keyword>
<feature type="domain" description="CHASE2" evidence="2">
    <location>
        <begin position="406"/>
        <end position="736"/>
    </location>
</feature>
<dbReference type="SMART" id="SM01080">
    <property type="entry name" value="CHASE2"/>
    <property type="match status" value="1"/>
</dbReference>